<dbReference type="Proteomes" id="UP000282322">
    <property type="component" value="Unassembled WGS sequence"/>
</dbReference>
<accession>A0A3P3R7H8</accession>
<feature type="domain" description="Aminoglycoside phosphotransferase" evidence="1">
    <location>
        <begin position="17"/>
        <end position="173"/>
    </location>
</feature>
<dbReference type="InterPro" id="IPR002575">
    <property type="entry name" value="Aminoglycoside_PTrfase"/>
</dbReference>
<dbReference type="EMBL" id="RRCH01000036">
    <property type="protein sequence ID" value="RRJ28513.1"/>
    <property type="molecule type" value="Genomic_DNA"/>
</dbReference>
<dbReference type="Pfam" id="PF01636">
    <property type="entry name" value="APH"/>
    <property type="match status" value="1"/>
</dbReference>
<evidence type="ECO:0000259" key="1">
    <source>
        <dbReference type="Pfam" id="PF01636"/>
    </source>
</evidence>
<comment type="caution">
    <text evidence="2">The sequence shown here is derived from an EMBL/GenBank/DDBJ whole genome shotgun (WGS) entry which is preliminary data.</text>
</comment>
<keyword evidence="3" id="KW-1185">Reference proteome</keyword>
<gene>
    <name evidence="2" type="ORF">EIK79_15580</name>
</gene>
<organism evidence="2 3">
    <name type="scientific">Halocatena pleomorpha</name>
    <dbReference type="NCBI Taxonomy" id="1785090"/>
    <lineage>
        <taxon>Archaea</taxon>
        <taxon>Methanobacteriati</taxon>
        <taxon>Methanobacteriota</taxon>
        <taxon>Stenosarchaea group</taxon>
        <taxon>Halobacteria</taxon>
        <taxon>Halobacteriales</taxon>
        <taxon>Natronomonadaceae</taxon>
        <taxon>Halocatena</taxon>
    </lineage>
</organism>
<reference evidence="2 3" key="1">
    <citation type="submission" date="2018-11" db="EMBL/GenBank/DDBJ databases">
        <title>Taxonoimc description of Halomarina strain SPP-AMP-1.</title>
        <authorList>
            <person name="Pal Y."/>
            <person name="Srinivasana K."/>
            <person name="Verma A."/>
            <person name="Kumar P."/>
        </authorList>
    </citation>
    <scope>NUCLEOTIDE SEQUENCE [LARGE SCALE GENOMIC DNA]</scope>
    <source>
        <strain evidence="2 3">SPP-AMP-1</strain>
    </source>
</reference>
<dbReference type="InterPro" id="IPR011009">
    <property type="entry name" value="Kinase-like_dom_sf"/>
</dbReference>
<dbReference type="AlphaFoldDB" id="A0A3P3R7H8"/>
<evidence type="ECO:0000313" key="2">
    <source>
        <dbReference type="EMBL" id="RRJ28513.1"/>
    </source>
</evidence>
<evidence type="ECO:0000313" key="3">
    <source>
        <dbReference type="Proteomes" id="UP000282322"/>
    </source>
</evidence>
<dbReference type="SUPFAM" id="SSF56112">
    <property type="entry name" value="Protein kinase-like (PK-like)"/>
    <property type="match status" value="1"/>
</dbReference>
<name>A0A3P3R7H8_9EURY</name>
<proteinExistence type="predicted"/>
<sequence>MRPSTADTTCGRRSLRRRVASRRPPVDTGRDTDETWAFAAGRGLATLHAETDRLIDTYGQFQPQSGELAITEAGDWHTAAIAYVRRHRSVPDQHGHADIVDTVIDVLTDHSDLFEGAGNPVCCHGWATSEHVSVTDDRVSCMIDFEHALAAPGEFDYWRTVLTITSKAQIPPLLASPSNLGQEAIPYVYVVTTDIDAEASIAKAVKKRVPRADRCHRWVRSH</sequence>
<protein>
    <recommendedName>
        <fullName evidence="1">Aminoglycoside phosphotransferase domain-containing protein</fullName>
    </recommendedName>
</protein>